<dbReference type="GO" id="GO:0003887">
    <property type="term" value="F:DNA-directed DNA polymerase activity"/>
    <property type="evidence" value="ECO:0007669"/>
    <property type="project" value="UniProtKB-KW"/>
</dbReference>
<name>A0A1V6PWL5_9EURO</name>
<dbReference type="GO" id="GO:0003723">
    <property type="term" value="F:RNA binding"/>
    <property type="evidence" value="ECO:0007669"/>
    <property type="project" value="UniProtKB-KW"/>
</dbReference>
<evidence type="ECO:0000256" key="1">
    <source>
        <dbReference type="ARBA" id="ARBA00022578"/>
    </source>
</evidence>
<feature type="non-terminal residue" evidence="17">
    <location>
        <position position="1"/>
    </location>
</feature>
<evidence type="ECO:0000256" key="6">
    <source>
        <dbReference type="ARBA" id="ARBA00022801"/>
    </source>
</evidence>
<evidence type="ECO:0000256" key="11">
    <source>
        <dbReference type="ARBA" id="ARBA00022932"/>
    </source>
</evidence>
<evidence type="ECO:0000256" key="15">
    <source>
        <dbReference type="ARBA" id="ARBA00049244"/>
    </source>
</evidence>
<dbReference type="GO" id="GO:0003964">
    <property type="term" value="F:RNA-directed DNA polymerase activity"/>
    <property type="evidence" value="ECO:0007669"/>
    <property type="project" value="UniProtKB-KW"/>
</dbReference>
<evidence type="ECO:0000313" key="18">
    <source>
        <dbReference type="Proteomes" id="UP000191612"/>
    </source>
</evidence>
<dbReference type="GO" id="GO:0016787">
    <property type="term" value="F:hydrolase activity"/>
    <property type="evidence" value="ECO:0007669"/>
    <property type="project" value="UniProtKB-KW"/>
</dbReference>
<dbReference type="Proteomes" id="UP000191612">
    <property type="component" value="Unassembled WGS sequence"/>
</dbReference>
<comment type="caution">
    <text evidence="17">The sequence shown here is derived from an EMBL/GenBank/DDBJ whole genome shotgun (WGS) entry which is preliminary data.</text>
</comment>
<keyword evidence="7" id="KW-0460">Magnesium</keyword>
<keyword evidence="3" id="KW-0540">Nuclease</keyword>
<keyword evidence="8" id="KW-0694">RNA-binding</keyword>
<dbReference type="GO" id="GO:0004519">
    <property type="term" value="F:endonuclease activity"/>
    <property type="evidence" value="ECO:0007669"/>
    <property type="project" value="UniProtKB-KW"/>
</dbReference>
<evidence type="ECO:0000256" key="12">
    <source>
        <dbReference type="ARBA" id="ARBA00023125"/>
    </source>
</evidence>
<keyword evidence="6" id="KW-0378">Hydrolase</keyword>
<dbReference type="EMBL" id="MDYO01000229">
    <property type="protein sequence ID" value="OQD81092.1"/>
    <property type="molecule type" value="Genomic_DNA"/>
</dbReference>
<evidence type="ECO:0000256" key="14">
    <source>
        <dbReference type="ARBA" id="ARBA00048173"/>
    </source>
</evidence>
<accession>A0A1V6PWL5</accession>
<evidence type="ECO:0000259" key="16">
    <source>
        <dbReference type="PROSITE" id="PS50994"/>
    </source>
</evidence>
<dbReference type="PANTHER" id="PTHR42648:SF11">
    <property type="entry name" value="TRANSPOSON TY4-P GAG-POL POLYPROTEIN"/>
    <property type="match status" value="1"/>
</dbReference>
<evidence type="ECO:0000256" key="9">
    <source>
        <dbReference type="ARBA" id="ARBA00022908"/>
    </source>
</evidence>
<keyword evidence="2" id="KW-0548">Nucleotidyltransferase</keyword>
<gene>
    <name evidence="17" type="ORF">PENSOL_c230G05118</name>
</gene>
<dbReference type="PANTHER" id="PTHR42648">
    <property type="entry name" value="TRANSPOSASE, PUTATIVE-RELATED"/>
    <property type="match status" value="1"/>
</dbReference>
<keyword evidence="4" id="KW-0479">Metal-binding</keyword>
<dbReference type="AlphaFoldDB" id="A0A1V6PWL5"/>
<evidence type="ECO:0000256" key="3">
    <source>
        <dbReference type="ARBA" id="ARBA00022722"/>
    </source>
</evidence>
<keyword evidence="11" id="KW-0239">DNA-directed DNA polymerase</keyword>
<reference evidence="18" key="1">
    <citation type="journal article" date="2017" name="Nat. Microbiol.">
        <title>Global analysis of biosynthetic gene clusters reveals vast potential of secondary metabolite production in Penicillium species.</title>
        <authorList>
            <person name="Nielsen J.C."/>
            <person name="Grijseels S."/>
            <person name="Prigent S."/>
            <person name="Ji B."/>
            <person name="Dainat J."/>
            <person name="Nielsen K.F."/>
            <person name="Frisvad J.C."/>
            <person name="Workman M."/>
            <person name="Nielsen J."/>
        </authorList>
    </citation>
    <scope>NUCLEOTIDE SEQUENCE [LARGE SCALE GENOMIC DNA]</scope>
    <source>
        <strain evidence="18">IBT 29525</strain>
    </source>
</reference>
<keyword evidence="10" id="KW-0695">RNA-directed DNA polymerase</keyword>
<keyword evidence="12" id="KW-0238">DNA-binding</keyword>
<evidence type="ECO:0000256" key="10">
    <source>
        <dbReference type="ARBA" id="ARBA00022918"/>
    </source>
</evidence>
<evidence type="ECO:0000256" key="8">
    <source>
        <dbReference type="ARBA" id="ARBA00022884"/>
    </source>
</evidence>
<keyword evidence="1" id="KW-0815">Transposition</keyword>
<dbReference type="GO" id="GO:0003677">
    <property type="term" value="F:DNA binding"/>
    <property type="evidence" value="ECO:0007669"/>
    <property type="project" value="UniProtKB-KW"/>
</dbReference>
<dbReference type="InterPro" id="IPR036397">
    <property type="entry name" value="RNaseH_sf"/>
</dbReference>
<dbReference type="GO" id="GO:0015074">
    <property type="term" value="P:DNA integration"/>
    <property type="evidence" value="ECO:0007669"/>
    <property type="project" value="UniProtKB-KW"/>
</dbReference>
<dbReference type="GO" id="GO:0006310">
    <property type="term" value="P:DNA recombination"/>
    <property type="evidence" value="ECO:0007669"/>
    <property type="project" value="UniProtKB-KW"/>
</dbReference>
<evidence type="ECO:0000256" key="7">
    <source>
        <dbReference type="ARBA" id="ARBA00022842"/>
    </source>
</evidence>
<feature type="domain" description="Integrase catalytic" evidence="16">
    <location>
        <begin position="91"/>
        <end position="250"/>
    </location>
</feature>
<dbReference type="InterPro" id="IPR012337">
    <property type="entry name" value="RNaseH-like_sf"/>
</dbReference>
<sequence length="264" mass="30146">DYSGNRVVTLGHGEVIVRAALLGLDGKIYSFMTTGYYTPRGHGKLFGMQKLLKEQDISYDTRTKNLTNRRGDILGYTDTLTGVPYLVSPRDDDNPNKIKSDIDSDDNDEIGFVNKVTAYEIHRRLGYAGKARIASTLQHAEQLGDDKQYGTEHFDCIWRMDGGIEFKEFIKWGEKHGMTFETTPPYTAEPNGTVERFGGHVNNIQRTMIIDAKMPEEMWPYTTDTAIYIYNRLVNPKTKISPLTHWRQELKIANPEPSLKHLRP</sequence>
<evidence type="ECO:0000256" key="5">
    <source>
        <dbReference type="ARBA" id="ARBA00022759"/>
    </source>
</evidence>
<dbReference type="GO" id="GO:0032196">
    <property type="term" value="P:transposition"/>
    <property type="evidence" value="ECO:0007669"/>
    <property type="project" value="UniProtKB-KW"/>
</dbReference>
<keyword evidence="18" id="KW-1185">Reference proteome</keyword>
<dbReference type="GO" id="GO:0005634">
    <property type="term" value="C:nucleus"/>
    <property type="evidence" value="ECO:0007669"/>
    <property type="project" value="UniProtKB-ARBA"/>
</dbReference>
<keyword evidence="11" id="KW-0808">Transferase</keyword>
<comment type="catalytic activity">
    <reaction evidence="15">
        <text>DNA(n) + a 2'-deoxyribonucleoside 5'-triphosphate = DNA(n+1) + diphosphate</text>
        <dbReference type="Rhea" id="RHEA:22508"/>
        <dbReference type="Rhea" id="RHEA-COMP:17339"/>
        <dbReference type="Rhea" id="RHEA-COMP:17340"/>
        <dbReference type="ChEBI" id="CHEBI:33019"/>
        <dbReference type="ChEBI" id="CHEBI:61560"/>
        <dbReference type="ChEBI" id="CHEBI:173112"/>
        <dbReference type="EC" id="2.7.7.7"/>
    </reaction>
</comment>
<dbReference type="PROSITE" id="PS50994">
    <property type="entry name" value="INTEGRASE"/>
    <property type="match status" value="1"/>
</dbReference>
<comment type="catalytic activity">
    <reaction evidence="14">
        <text>DNA(n) + a 2'-deoxyribonucleoside 5'-triphosphate = DNA(n+1) + diphosphate</text>
        <dbReference type="Rhea" id="RHEA:22508"/>
        <dbReference type="Rhea" id="RHEA-COMP:17339"/>
        <dbReference type="Rhea" id="RHEA-COMP:17340"/>
        <dbReference type="ChEBI" id="CHEBI:33019"/>
        <dbReference type="ChEBI" id="CHEBI:61560"/>
        <dbReference type="ChEBI" id="CHEBI:173112"/>
        <dbReference type="EC" id="2.7.7.49"/>
    </reaction>
</comment>
<keyword evidence="13" id="KW-0233">DNA recombination</keyword>
<dbReference type="GO" id="GO:0046872">
    <property type="term" value="F:metal ion binding"/>
    <property type="evidence" value="ECO:0007669"/>
    <property type="project" value="UniProtKB-KW"/>
</dbReference>
<dbReference type="STRING" id="60172.A0A1V6PWL5"/>
<evidence type="ECO:0000256" key="4">
    <source>
        <dbReference type="ARBA" id="ARBA00022723"/>
    </source>
</evidence>
<evidence type="ECO:0000313" key="17">
    <source>
        <dbReference type="EMBL" id="OQD81092.1"/>
    </source>
</evidence>
<dbReference type="InterPro" id="IPR039537">
    <property type="entry name" value="Retrotran_Ty1/copia-like"/>
</dbReference>
<dbReference type="SUPFAM" id="SSF53098">
    <property type="entry name" value="Ribonuclease H-like"/>
    <property type="match status" value="1"/>
</dbReference>
<evidence type="ECO:0000256" key="13">
    <source>
        <dbReference type="ARBA" id="ARBA00023172"/>
    </source>
</evidence>
<dbReference type="Gene3D" id="3.30.420.10">
    <property type="entry name" value="Ribonuclease H-like superfamily/Ribonuclease H"/>
    <property type="match status" value="1"/>
</dbReference>
<proteinExistence type="predicted"/>
<protein>
    <recommendedName>
        <fullName evidence="16">Integrase catalytic domain-containing protein</fullName>
    </recommendedName>
</protein>
<keyword evidence="9" id="KW-0229">DNA integration</keyword>
<evidence type="ECO:0000256" key="2">
    <source>
        <dbReference type="ARBA" id="ARBA00022695"/>
    </source>
</evidence>
<keyword evidence="5" id="KW-0255">Endonuclease</keyword>
<organism evidence="17 18">
    <name type="scientific">Penicillium solitum</name>
    <dbReference type="NCBI Taxonomy" id="60172"/>
    <lineage>
        <taxon>Eukaryota</taxon>
        <taxon>Fungi</taxon>
        <taxon>Dikarya</taxon>
        <taxon>Ascomycota</taxon>
        <taxon>Pezizomycotina</taxon>
        <taxon>Eurotiomycetes</taxon>
        <taxon>Eurotiomycetidae</taxon>
        <taxon>Eurotiales</taxon>
        <taxon>Aspergillaceae</taxon>
        <taxon>Penicillium</taxon>
    </lineage>
</organism>
<dbReference type="InterPro" id="IPR001584">
    <property type="entry name" value="Integrase_cat-core"/>
</dbReference>